<feature type="compositionally biased region" description="Low complexity" evidence="1">
    <location>
        <begin position="149"/>
        <end position="159"/>
    </location>
</feature>
<feature type="compositionally biased region" description="Polar residues" evidence="1">
    <location>
        <begin position="118"/>
        <end position="141"/>
    </location>
</feature>
<keyword evidence="2" id="KW-0812">Transmembrane</keyword>
<dbReference type="EMBL" id="AZHE01000031">
    <property type="protein sequence ID" value="KHN94713.1"/>
    <property type="molecule type" value="Genomic_DNA"/>
</dbReference>
<dbReference type="AlphaFoldDB" id="A0A0B2WL91"/>
<dbReference type="RefSeq" id="XP_040675779.1">
    <property type="nucleotide sequence ID" value="XM_040826266.1"/>
</dbReference>
<keyword evidence="4" id="KW-1185">Reference proteome</keyword>
<feature type="compositionally biased region" description="Basic and acidic residues" evidence="1">
    <location>
        <begin position="39"/>
        <end position="55"/>
    </location>
</feature>
<feature type="compositionally biased region" description="Polar residues" evidence="1">
    <location>
        <begin position="61"/>
        <end position="76"/>
    </location>
</feature>
<dbReference type="Proteomes" id="UP000030816">
    <property type="component" value="Unassembled WGS sequence"/>
</dbReference>
<evidence type="ECO:0000313" key="3">
    <source>
        <dbReference type="EMBL" id="KHN94713.1"/>
    </source>
</evidence>
<name>A0A0B2WL91_METAS</name>
<evidence type="ECO:0000256" key="2">
    <source>
        <dbReference type="SAM" id="Phobius"/>
    </source>
</evidence>
<organism evidence="3 4">
    <name type="scientific">Metarhizium album (strain ARSEF 1941)</name>
    <dbReference type="NCBI Taxonomy" id="1081103"/>
    <lineage>
        <taxon>Eukaryota</taxon>
        <taxon>Fungi</taxon>
        <taxon>Dikarya</taxon>
        <taxon>Ascomycota</taxon>
        <taxon>Pezizomycotina</taxon>
        <taxon>Sordariomycetes</taxon>
        <taxon>Hypocreomycetidae</taxon>
        <taxon>Hypocreales</taxon>
        <taxon>Clavicipitaceae</taxon>
        <taxon>Metarhizium</taxon>
    </lineage>
</organism>
<dbReference type="HOGENOM" id="CLU_005933_0_0_1"/>
<feature type="compositionally biased region" description="Polar residues" evidence="1">
    <location>
        <begin position="19"/>
        <end position="32"/>
    </location>
</feature>
<feature type="transmembrane region" description="Helical" evidence="2">
    <location>
        <begin position="564"/>
        <end position="583"/>
    </location>
</feature>
<evidence type="ECO:0000256" key="1">
    <source>
        <dbReference type="SAM" id="MobiDB-lite"/>
    </source>
</evidence>
<proteinExistence type="predicted"/>
<reference evidence="3 4" key="1">
    <citation type="journal article" date="2014" name="Proc. Natl. Acad. Sci. U.S.A.">
        <title>Trajectory and genomic determinants of fungal-pathogen speciation and host adaptation.</title>
        <authorList>
            <person name="Hu X."/>
            <person name="Xiao G."/>
            <person name="Zheng P."/>
            <person name="Shang Y."/>
            <person name="Su Y."/>
            <person name="Zhang X."/>
            <person name="Liu X."/>
            <person name="Zhan S."/>
            <person name="St Leger R.J."/>
            <person name="Wang C."/>
        </authorList>
    </citation>
    <scope>NUCLEOTIDE SEQUENCE [LARGE SCALE GENOMIC DNA]</scope>
    <source>
        <strain evidence="3 4">ARSEF 1941</strain>
    </source>
</reference>
<feature type="compositionally biased region" description="Polar residues" evidence="1">
    <location>
        <begin position="85"/>
        <end position="94"/>
    </location>
</feature>
<accession>A0A0B2WL91</accession>
<keyword evidence="2" id="KW-1133">Transmembrane helix</keyword>
<feature type="compositionally biased region" description="Low complexity" evidence="1">
    <location>
        <begin position="1"/>
        <end position="16"/>
    </location>
</feature>
<feature type="compositionally biased region" description="Basic and acidic residues" evidence="1">
    <location>
        <begin position="195"/>
        <end position="207"/>
    </location>
</feature>
<dbReference type="GeneID" id="63741923"/>
<dbReference type="STRING" id="1081103.A0A0B2WL91"/>
<sequence length="594" mass="65150">MPSPQQSRPSQSGSFSLFPDSSTSEPPQTARNLHTPRGWRSESRERRPQAPRDQRAATPDIPQSQTPEQPPCSSMGSEPWRRETPSNWPLSNGTPGHHGVDSTSVQQPRSIRDVPGRTETSFSEANTLVRSNSGLSRSSVANHPLGDNSSSPSRSQPLRSIFPTYNSALSLGQQVYAPTPMGSAHITRAVITRPSVHEEPEFSERRGAPGRSPPSSPRRPAARGRWPLRIQTQPPAVIPTPCTTEDLKGLWKVANGWKASASESKVFCLKLSKQKDAPVYTLSSASLQPFWNLRLDPTSAAAYASLTRHDPAKHYKAPKPEAASSRRASENSVSRHWYEALGTTLEEESRRHPPNDGLVALLMPAAAARIATDRADDAASVMAADNERARLVWDGDSATHFLVHNALAKPFCITVDRNPAYSRVEYTLEHDESPKHLARLTRDGTGGGWIELDTSVAAQIESFYILDVVVTALLLVAAREDRISPTPMDAFEPPPPPAVLVAKRLSGRWSKLSMWGQKKGKMEAFEIDIESQNDSLGKGQRGSRSSEKRLPFLIRALIKVAKGVFRFAIWVLTAMLNVAAGVFKCLYSCVGSKY</sequence>
<feature type="region of interest" description="Disordered" evidence="1">
    <location>
        <begin position="191"/>
        <end position="224"/>
    </location>
</feature>
<feature type="region of interest" description="Disordered" evidence="1">
    <location>
        <begin position="1"/>
        <end position="159"/>
    </location>
</feature>
<gene>
    <name evidence="3" type="ORF">MAM_07468</name>
</gene>
<evidence type="ECO:0000313" key="4">
    <source>
        <dbReference type="Proteomes" id="UP000030816"/>
    </source>
</evidence>
<evidence type="ECO:0008006" key="5">
    <source>
        <dbReference type="Google" id="ProtNLM"/>
    </source>
</evidence>
<comment type="caution">
    <text evidence="3">The sequence shown here is derived from an EMBL/GenBank/DDBJ whole genome shotgun (WGS) entry which is preliminary data.</text>
</comment>
<protein>
    <recommendedName>
        <fullName evidence="5">Acetylserotonin methytransferase-like protein</fullName>
    </recommendedName>
</protein>
<keyword evidence="2" id="KW-0472">Membrane</keyword>
<dbReference type="OrthoDB" id="5383338at2759"/>